<feature type="chain" id="PRO_5006387063" description="Peptidase S1 domain-containing protein" evidence="7">
    <location>
        <begin position="21"/>
        <end position="437"/>
    </location>
</feature>
<dbReference type="Pfam" id="PF00089">
    <property type="entry name" value="Trypsin"/>
    <property type="match status" value="1"/>
</dbReference>
<gene>
    <name evidence="9" type="primary">Dwil\GK14837</name>
    <name evidence="9" type="ORF">Dwil_GK14837</name>
</gene>
<evidence type="ECO:0000256" key="3">
    <source>
        <dbReference type="ARBA" id="ARBA00022801"/>
    </source>
</evidence>
<protein>
    <recommendedName>
        <fullName evidence="8">Peptidase S1 domain-containing protein</fullName>
    </recommendedName>
</protein>
<proteinExistence type="predicted"/>
<reference evidence="9 10" key="1">
    <citation type="journal article" date="2007" name="Nature">
        <title>Evolution of genes and genomes on the Drosophila phylogeny.</title>
        <authorList>
            <consortium name="Drosophila 12 Genomes Consortium"/>
            <person name="Clark A.G."/>
            <person name="Eisen M.B."/>
            <person name="Smith D.R."/>
            <person name="Bergman C.M."/>
            <person name="Oliver B."/>
            <person name="Markow T.A."/>
            <person name="Kaufman T.C."/>
            <person name="Kellis M."/>
            <person name="Gelbart W."/>
            <person name="Iyer V.N."/>
            <person name="Pollard D.A."/>
            <person name="Sackton T.B."/>
            <person name="Larracuente A.M."/>
            <person name="Singh N.D."/>
            <person name="Abad J.P."/>
            <person name="Abt D.N."/>
            <person name="Adryan B."/>
            <person name="Aguade M."/>
            <person name="Akashi H."/>
            <person name="Anderson W.W."/>
            <person name="Aquadro C.F."/>
            <person name="Ardell D.H."/>
            <person name="Arguello R."/>
            <person name="Artieri C.G."/>
            <person name="Barbash D.A."/>
            <person name="Barker D."/>
            <person name="Barsanti P."/>
            <person name="Batterham P."/>
            <person name="Batzoglou S."/>
            <person name="Begun D."/>
            <person name="Bhutkar A."/>
            <person name="Blanco E."/>
            <person name="Bosak S.A."/>
            <person name="Bradley R.K."/>
            <person name="Brand A.D."/>
            <person name="Brent M.R."/>
            <person name="Brooks A.N."/>
            <person name="Brown R.H."/>
            <person name="Butlin R.K."/>
            <person name="Caggese C."/>
            <person name="Calvi B.R."/>
            <person name="Bernardo de Carvalho A."/>
            <person name="Caspi A."/>
            <person name="Castrezana S."/>
            <person name="Celniker S.E."/>
            <person name="Chang J.L."/>
            <person name="Chapple C."/>
            <person name="Chatterji S."/>
            <person name="Chinwalla A."/>
            <person name="Civetta A."/>
            <person name="Clifton S.W."/>
            <person name="Comeron J.M."/>
            <person name="Costello J.C."/>
            <person name="Coyne J.A."/>
            <person name="Daub J."/>
            <person name="David R.G."/>
            <person name="Delcher A.L."/>
            <person name="Delehaunty K."/>
            <person name="Do C.B."/>
            <person name="Ebling H."/>
            <person name="Edwards K."/>
            <person name="Eickbush T."/>
            <person name="Evans J.D."/>
            <person name="Filipski A."/>
            <person name="Findeiss S."/>
            <person name="Freyhult E."/>
            <person name="Fulton L."/>
            <person name="Fulton R."/>
            <person name="Garcia A.C."/>
            <person name="Gardiner A."/>
            <person name="Garfield D.A."/>
            <person name="Garvin B.E."/>
            <person name="Gibson G."/>
            <person name="Gilbert D."/>
            <person name="Gnerre S."/>
            <person name="Godfrey J."/>
            <person name="Good R."/>
            <person name="Gotea V."/>
            <person name="Gravely B."/>
            <person name="Greenberg A.J."/>
            <person name="Griffiths-Jones S."/>
            <person name="Gross S."/>
            <person name="Guigo R."/>
            <person name="Gustafson E.A."/>
            <person name="Haerty W."/>
            <person name="Hahn M.W."/>
            <person name="Halligan D.L."/>
            <person name="Halpern A.L."/>
            <person name="Halter G.M."/>
            <person name="Han M.V."/>
            <person name="Heger A."/>
            <person name="Hillier L."/>
            <person name="Hinrichs A.S."/>
            <person name="Holmes I."/>
            <person name="Hoskins R.A."/>
            <person name="Hubisz M.J."/>
            <person name="Hultmark D."/>
            <person name="Huntley M.A."/>
            <person name="Jaffe D.B."/>
            <person name="Jagadeeshan S."/>
            <person name="Jeck W.R."/>
            <person name="Johnson J."/>
            <person name="Jones C.D."/>
            <person name="Jordan W.C."/>
            <person name="Karpen G.H."/>
            <person name="Kataoka E."/>
            <person name="Keightley P.D."/>
            <person name="Kheradpour P."/>
            <person name="Kirkness E.F."/>
            <person name="Koerich L.B."/>
            <person name="Kristiansen K."/>
            <person name="Kudrna D."/>
            <person name="Kulathinal R.J."/>
            <person name="Kumar S."/>
            <person name="Kwok R."/>
            <person name="Lander E."/>
            <person name="Langley C.H."/>
            <person name="Lapoint R."/>
            <person name="Lazzaro B.P."/>
            <person name="Lee S.J."/>
            <person name="Levesque L."/>
            <person name="Li R."/>
            <person name="Lin C.F."/>
            <person name="Lin M.F."/>
            <person name="Lindblad-Toh K."/>
            <person name="Llopart A."/>
            <person name="Long M."/>
            <person name="Low L."/>
            <person name="Lozovsky E."/>
            <person name="Lu J."/>
            <person name="Luo M."/>
            <person name="Machado C.A."/>
            <person name="Makalowski W."/>
            <person name="Marzo M."/>
            <person name="Matsuda M."/>
            <person name="Matzkin L."/>
            <person name="McAllister B."/>
            <person name="McBride C.S."/>
            <person name="McKernan B."/>
            <person name="McKernan K."/>
            <person name="Mendez-Lago M."/>
            <person name="Minx P."/>
            <person name="Mollenhauer M.U."/>
            <person name="Montooth K."/>
            <person name="Mount S.M."/>
            <person name="Mu X."/>
            <person name="Myers E."/>
            <person name="Negre B."/>
            <person name="Newfeld S."/>
            <person name="Nielsen R."/>
            <person name="Noor M.A."/>
            <person name="O'Grady P."/>
            <person name="Pachter L."/>
            <person name="Papaceit M."/>
            <person name="Parisi M.J."/>
            <person name="Parisi M."/>
            <person name="Parts L."/>
            <person name="Pedersen J.S."/>
            <person name="Pesole G."/>
            <person name="Phillippy A.M."/>
            <person name="Ponting C.P."/>
            <person name="Pop M."/>
            <person name="Porcelli D."/>
            <person name="Powell J.R."/>
            <person name="Prohaska S."/>
            <person name="Pruitt K."/>
            <person name="Puig M."/>
            <person name="Quesneville H."/>
            <person name="Ram K.R."/>
            <person name="Rand D."/>
            <person name="Rasmussen M.D."/>
            <person name="Reed L.K."/>
            <person name="Reenan R."/>
            <person name="Reily A."/>
            <person name="Remington K.A."/>
            <person name="Rieger T.T."/>
            <person name="Ritchie M.G."/>
            <person name="Robin C."/>
            <person name="Rogers Y.H."/>
            <person name="Rohde C."/>
            <person name="Rozas J."/>
            <person name="Rubenfield M.J."/>
            <person name="Ruiz A."/>
            <person name="Russo S."/>
            <person name="Salzberg S.L."/>
            <person name="Sanchez-Gracia A."/>
            <person name="Saranga D.J."/>
            <person name="Sato H."/>
            <person name="Schaeffer S.W."/>
            <person name="Schatz M.C."/>
            <person name="Schlenke T."/>
            <person name="Schwartz R."/>
            <person name="Segarra C."/>
            <person name="Singh R.S."/>
            <person name="Sirot L."/>
            <person name="Sirota M."/>
            <person name="Sisneros N.B."/>
            <person name="Smith C.D."/>
            <person name="Smith T.F."/>
            <person name="Spieth J."/>
            <person name="Stage D.E."/>
            <person name="Stark A."/>
            <person name="Stephan W."/>
            <person name="Strausberg R.L."/>
            <person name="Strempel S."/>
            <person name="Sturgill D."/>
            <person name="Sutton G."/>
            <person name="Sutton G.G."/>
            <person name="Tao W."/>
            <person name="Teichmann S."/>
            <person name="Tobari Y.N."/>
            <person name="Tomimura Y."/>
            <person name="Tsolas J.M."/>
            <person name="Valente V.L."/>
            <person name="Venter E."/>
            <person name="Venter J.C."/>
            <person name="Vicario S."/>
            <person name="Vieira F.G."/>
            <person name="Vilella A.J."/>
            <person name="Villasante A."/>
            <person name="Walenz B."/>
            <person name="Wang J."/>
            <person name="Wasserman M."/>
            <person name="Watts T."/>
            <person name="Wilson D."/>
            <person name="Wilson R.K."/>
            <person name="Wing R.A."/>
            <person name="Wolfner M.F."/>
            <person name="Wong A."/>
            <person name="Wong G.K."/>
            <person name="Wu C.I."/>
            <person name="Wu G."/>
            <person name="Yamamoto D."/>
            <person name="Yang H.P."/>
            <person name="Yang S.P."/>
            <person name="Yorke J.A."/>
            <person name="Yoshida K."/>
            <person name="Zdobnov E."/>
            <person name="Zhang P."/>
            <person name="Zhang Y."/>
            <person name="Zimin A.V."/>
            <person name="Baldwin J."/>
            <person name="Abdouelleil A."/>
            <person name="Abdulkadir J."/>
            <person name="Abebe A."/>
            <person name="Abera B."/>
            <person name="Abreu J."/>
            <person name="Acer S.C."/>
            <person name="Aftuck L."/>
            <person name="Alexander A."/>
            <person name="An P."/>
            <person name="Anderson E."/>
            <person name="Anderson S."/>
            <person name="Arachi H."/>
            <person name="Azer M."/>
            <person name="Bachantsang P."/>
            <person name="Barry A."/>
            <person name="Bayul T."/>
            <person name="Berlin A."/>
            <person name="Bessette D."/>
            <person name="Bloom T."/>
            <person name="Blye J."/>
            <person name="Boguslavskiy L."/>
            <person name="Bonnet C."/>
            <person name="Boukhgalter B."/>
            <person name="Bourzgui I."/>
            <person name="Brown A."/>
            <person name="Cahill P."/>
            <person name="Channer S."/>
            <person name="Cheshatsang Y."/>
            <person name="Chuda L."/>
            <person name="Citroen M."/>
            <person name="Collymore A."/>
            <person name="Cooke P."/>
            <person name="Costello M."/>
            <person name="D'Aco K."/>
            <person name="Daza R."/>
            <person name="De Haan G."/>
            <person name="DeGray S."/>
            <person name="DeMaso C."/>
            <person name="Dhargay N."/>
            <person name="Dooley K."/>
            <person name="Dooley E."/>
            <person name="Doricent M."/>
            <person name="Dorje P."/>
            <person name="Dorjee K."/>
            <person name="Dupes A."/>
            <person name="Elong R."/>
            <person name="Falk J."/>
            <person name="Farina A."/>
            <person name="Faro S."/>
            <person name="Ferguson D."/>
            <person name="Fisher S."/>
            <person name="Foley C.D."/>
            <person name="Franke A."/>
            <person name="Friedrich D."/>
            <person name="Gadbois L."/>
            <person name="Gearin G."/>
            <person name="Gearin C.R."/>
            <person name="Giannoukos G."/>
            <person name="Goode T."/>
            <person name="Graham J."/>
            <person name="Grandbois E."/>
            <person name="Grewal S."/>
            <person name="Gyaltsen K."/>
            <person name="Hafez N."/>
            <person name="Hagos B."/>
            <person name="Hall J."/>
            <person name="Henson C."/>
            <person name="Hollinger A."/>
            <person name="Honan T."/>
            <person name="Huard M.D."/>
            <person name="Hughes L."/>
            <person name="Hurhula B."/>
            <person name="Husby M.E."/>
            <person name="Kamat A."/>
            <person name="Kanga B."/>
            <person name="Kashin S."/>
            <person name="Khazanovich D."/>
            <person name="Kisner P."/>
            <person name="Lance K."/>
            <person name="Lara M."/>
            <person name="Lee W."/>
            <person name="Lennon N."/>
            <person name="Letendre F."/>
            <person name="LeVine R."/>
            <person name="Lipovsky A."/>
            <person name="Liu X."/>
            <person name="Liu J."/>
            <person name="Liu S."/>
            <person name="Lokyitsang T."/>
            <person name="Lokyitsang Y."/>
            <person name="Lubonja R."/>
            <person name="Lui A."/>
            <person name="MacDonald P."/>
            <person name="Magnisalis V."/>
            <person name="Maru K."/>
            <person name="Matthews C."/>
            <person name="McCusker W."/>
            <person name="McDonough S."/>
            <person name="Mehta T."/>
            <person name="Meldrim J."/>
            <person name="Meneus L."/>
            <person name="Mihai O."/>
            <person name="Mihalev A."/>
            <person name="Mihova T."/>
            <person name="Mittelman R."/>
            <person name="Mlenga V."/>
            <person name="Montmayeur A."/>
            <person name="Mulrain L."/>
            <person name="Navidi A."/>
            <person name="Naylor J."/>
            <person name="Negash T."/>
            <person name="Nguyen T."/>
            <person name="Nguyen N."/>
            <person name="Nicol R."/>
            <person name="Norbu C."/>
            <person name="Norbu N."/>
            <person name="Novod N."/>
            <person name="O'Neill B."/>
            <person name="Osman S."/>
            <person name="Markiewicz E."/>
            <person name="Oyono O.L."/>
            <person name="Patti C."/>
            <person name="Phunkhang P."/>
            <person name="Pierre F."/>
            <person name="Priest M."/>
            <person name="Raghuraman S."/>
            <person name="Rege F."/>
            <person name="Reyes R."/>
            <person name="Rise C."/>
            <person name="Rogov P."/>
            <person name="Ross K."/>
            <person name="Ryan E."/>
            <person name="Settipalli S."/>
            <person name="Shea T."/>
            <person name="Sherpa N."/>
            <person name="Shi L."/>
            <person name="Shih D."/>
            <person name="Sparrow T."/>
            <person name="Spaulding J."/>
            <person name="Stalker J."/>
            <person name="Stange-Thomann N."/>
            <person name="Stavropoulos S."/>
            <person name="Stone C."/>
            <person name="Strader C."/>
            <person name="Tesfaye S."/>
            <person name="Thomson T."/>
            <person name="Thoulutsang Y."/>
            <person name="Thoulutsang D."/>
            <person name="Topham K."/>
            <person name="Topping I."/>
            <person name="Tsamla T."/>
            <person name="Vassiliev H."/>
            <person name="Vo A."/>
            <person name="Wangchuk T."/>
            <person name="Wangdi T."/>
            <person name="Weiand M."/>
            <person name="Wilkinson J."/>
            <person name="Wilson A."/>
            <person name="Yadav S."/>
            <person name="Young G."/>
            <person name="Yu Q."/>
            <person name="Zembek L."/>
            <person name="Zhong D."/>
            <person name="Zimmer A."/>
            <person name="Zwirko Z."/>
            <person name="Jaffe D.B."/>
            <person name="Alvarez P."/>
            <person name="Brockman W."/>
            <person name="Butler J."/>
            <person name="Chin C."/>
            <person name="Gnerre S."/>
            <person name="Grabherr M."/>
            <person name="Kleber M."/>
            <person name="Mauceli E."/>
            <person name="MacCallum I."/>
        </authorList>
    </citation>
    <scope>NUCLEOTIDE SEQUENCE [LARGE SCALE GENOMIC DNA]</scope>
    <source>
        <strain evidence="10">Tucson 14030-0811.24</strain>
    </source>
</reference>
<evidence type="ECO:0000256" key="7">
    <source>
        <dbReference type="SAM" id="SignalP"/>
    </source>
</evidence>
<dbReference type="Proteomes" id="UP000007798">
    <property type="component" value="Unassembled WGS sequence"/>
</dbReference>
<evidence type="ECO:0000256" key="1">
    <source>
        <dbReference type="ARBA" id="ARBA00022670"/>
    </source>
</evidence>
<dbReference type="OrthoDB" id="7856127at2759"/>
<dbReference type="PROSITE" id="PS50240">
    <property type="entry name" value="TRYPSIN_DOM"/>
    <property type="match status" value="1"/>
</dbReference>
<dbReference type="PANTHER" id="PTHR24253">
    <property type="entry name" value="TRANSMEMBRANE PROTEASE SERINE"/>
    <property type="match status" value="1"/>
</dbReference>
<dbReference type="PANTHER" id="PTHR24253:SF159">
    <property type="entry name" value="SERINE PROTEASE 42"/>
    <property type="match status" value="1"/>
</dbReference>
<evidence type="ECO:0000259" key="8">
    <source>
        <dbReference type="PROSITE" id="PS50240"/>
    </source>
</evidence>
<feature type="transmembrane region" description="Helical" evidence="6">
    <location>
        <begin position="410"/>
        <end position="427"/>
    </location>
</feature>
<dbReference type="InterPro" id="IPR043504">
    <property type="entry name" value="Peptidase_S1_PA_chymotrypsin"/>
</dbReference>
<evidence type="ECO:0000256" key="5">
    <source>
        <dbReference type="ARBA" id="ARBA00023180"/>
    </source>
</evidence>
<name>A0A0Q9WS05_DROWI</name>
<keyword evidence="1" id="KW-0645">Protease</keyword>
<dbReference type="AlphaFoldDB" id="A0A0Q9WS05"/>
<evidence type="ECO:0000313" key="10">
    <source>
        <dbReference type="Proteomes" id="UP000007798"/>
    </source>
</evidence>
<evidence type="ECO:0000256" key="6">
    <source>
        <dbReference type="SAM" id="Phobius"/>
    </source>
</evidence>
<feature type="signal peptide" evidence="7">
    <location>
        <begin position="1"/>
        <end position="20"/>
    </location>
</feature>
<evidence type="ECO:0000313" key="9">
    <source>
        <dbReference type="EMBL" id="KRF98381.1"/>
    </source>
</evidence>
<accession>A0A0Q9WS05</accession>
<organism evidence="9 10">
    <name type="scientific">Drosophila willistoni</name>
    <name type="common">Fruit fly</name>
    <dbReference type="NCBI Taxonomy" id="7260"/>
    <lineage>
        <taxon>Eukaryota</taxon>
        <taxon>Metazoa</taxon>
        <taxon>Ecdysozoa</taxon>
        <taxon>Arthropoda</taxon>
        <taxon>Hexapoda</taxon>
        <taxon>Insecta</taxon>
        <taxon>Pterygota</taxon>
        <taxon>Neoptera</taxon>
        <taxon>Endopterygota</taxon>
        <taxon>Diptera</taxon>
        <taxon>Brachycera</taxon>
        <taxon>Muscomorpha</taxon>
        <taxon>Ephydroidea</taxon>
        <taxon>Drosophilidae</taxon>
        <taxon>Drosophila</taxon>
        <taxon>Sophophora</taxon>
    </lineage>
</organism>
<dbReference type="GO" id="GO:0006508">
    <property type="term" value="P:proteolysis"/>
    <property type="evidence" value="ECO:0007669"/>
    <property type="project" value="UniProtKB-KW"/>
</dbReference>
<keyword evidence="4" id="KW-1015">Disulfide bond</keyword>
<dbReference type="GO" id="GO:0004252">
    <property type="term" value="F:serine-type endopeptidase activity"/>
    <property type="evidence" value="ECO:0007669"/>
    <property type="project" value="InterPro"/>
</dbReference>
<dbReference type="InterPro" id="IPR001254">
    <property type="entry name" value="Trypsin_dom"/>
</dbReference>
<keyword evidence="10" id="KW-1185">Reference proteome</keyword>
<dbReference type="Gene3D" id="2.40.10.10">
    <property type="entry name" value="Trypsin-like serine proteases"/>
    <property type="match status" value="1"/>
</dbReference>
<dbReference type="SUPFAM" id="SSF50494">
    <property type="entry name" value="Trypsin-like serine proteases"/>
    <property type="match status" value="1"/>
</dbReference>
<dbReference type="EMBL" id="CH963857">
    <property type="protein sequence ID" value="KRF98381.1"/>
    <property type="molecule type" value="Genomic_DNA"/>
</dbReference>
<dbReference type="InParanoid" id="A0A0Q9WS05"/>
<keyword evidence="3" id="KW-0378">Hydrolase</keyword>
<keyword evidence="6" id="KW-0812">Transmembrane</keyword>
<sequence>MFTLITKGILVSLIIYLADYNKRQSELEPDDQYTTTTEAYKGLPLYPTRAVWKSSYQTCGTNKTCVPYQRCPNRQWLDELVDYNDTDRRCKYMEVCCPDNWTLLQDTDLEQPPLVYDPRNCKFTLPSMTQNLTYVQQLTLPWTVSLIYNSNDKWKYFCSGALVTYRMVITDSSCFARSIYGPMEMYVVAGEFGTNLLYPKTQERRVLNRFNSFGGEHSFPFLSSDIALLVVEEFSLNEDIQPICLPPPQEEVQQRKFLYRNCLSTAFPAVRNAKLLESPNNRHYDLQLRRRFRVDPLNETDCNAFGMTKYTHGQDNRLLPSLLCMGRDEGRDHSVCFAEMGAPIVCEVVNQEEEENTMTYRLGQPYTWDEAYQDDYVNVEGCAQCETNYRNFVFVLEHKELPDEAATSNYTYVAFFMWLCLGSLIAVQRYRQIKYKL</sequence>
<keyword evidence="5" id="KW-0325">Glycoprotein</keyword>
<evidence type="ECO:0000256" key="2">
    <source>
        <dbReference type="ARBA" id="ARBA00022729"/>
    </source>
</evidence>
<keyword evidence="2 7" id="KW-0732">Signal</keyword>
<dbReference type="InterPro" id="IPR009003">
    <property type="entry name" value="Peptidase_S1_PA"/>
</dbReference>
<dbReference type="SMART" id="SM00020">
    <property type="entry name" value="Tryp_SPc"/>
    <property type="match status" value="1"/>
</dbReference>
<keyword evidence="6" id="KW-1133">Transmembrane helix</keyword>
<evidence type="ECO:0000256" key="4">
    <source>
        <dbReference type="ARBA" id="ARBA00023157"/>
    </source>
</evidence>
<keyword evidence="6" id="KW-0472">Membrane</keyword>
<feature type="domain" description="Peptidase S1" evidence="8">
    <location>
        <begin position="141"/>
        <end position="419"/>
    </location>
</feature>